<dbReference type="SUPFAM" id="SSF52047">
    <property type="entry name" value="RNI-like"/>
    <property type="match status" value="1"/>
</dbReference>
<name>A0AB34KZN0_9PEZI</name>
<dbReference type="AlphaFoldDB" id="A0AB34KZN0"/>
<feature type="compositionally biased region" description="Polar residues" evidence="1">
    <location>
        <begin position="344"/>
        <end position="353"/>
    </location>
</feature>
<dbReference type="GeneID" id="96004162"/>
<reference evidence="2 3" key="1">
    <citation type="journal article" date="2020" name="Microbiol. Resour. Announc.">
        <title>Draft Genome Sequence of a Cladosporium Species Isolated from the Mesophotic Ascidian Didemnum maculosum.</title>
        <authorList>
            <person name="Gioti A."/>
            <person name="Siaperas R."/>
            <person name="Nikolaivits E."/>
            <person name="Le Goff G."/>
            <person name="Ouazzani J."/>
            <person name="Kotoulas G."/>
            <person name="Topakas E."/>
        </authorList>
    </citation>
    <scope>NUCLEOTIDE SEQUENCE [LARGE SCALE GENOMIC DNA]</scope>
    <source>
        <strain evidence="2 3">TM138-S3</strain>
    </source>
</reference>
<dbReference type="EMBL" id="JAAQHG020000006">
    <property type="protein sequence ID" value="KAL1588589.1"/>
    <property type="molecule type" value="Genomic_DNA"/>
</dbReference>
<keyword evidence="3" id="KW-1185">Reference proteome</keyword>
<proteinExistence type="predicted"/>
<feature type="region of interest" description="Disordered" evidence="1">
    <location>
        <begin position="470"/>
        <end position="489"/>
    </location>
</feature>
<dbReference type="InterPro" id="IPR032675">
    <property type="entry name" value="LRR_dom_sf"/>
</dbReference>
<protein>
    <submittedName>
        <fullName evidence="2">Uncharacterized protein</fullName>
    </submittedName>
</protein>
<dbReference type="Proteomes" id="UP000803884">
    <property type="component" value="Unassembled WGS sequence"/>
</dbReference>
<organism evidence="2 3">
    <name type="scientific">Cladosporium halotolerans</name>
    <dbReference type="NCBI Taxonomy" id="1052096"/>
    <lineage>
        <taxon>Eukaryota</taxon>
        <taxon>Fungi</taxon>
        <taxon>Dikarya</taxon>
        <taxon>Ascomycota</taxon>
        <taxon>Pezizomycotina</taxon>
        <taxon>Dothideomycetes</taxon>
        <taxon>Dothideomycetidae</taxon>
        <taxon>Cladosporiales</taxon>
        <taxon>Cladosporiaceae</taxon>
        <taxon>Cladosporium</taxon>
    </lineage>
</organism>
<comment type="caution">
    <text evidence="2">The sequence shown here is derived from an EMBL/GenBank/DDBJ whole genome shotgun (WGS) entry which is preliminary data.</text>
</comment>
<gene>
    <name evidence="2" type="ORF">WHR41_02718</name>
</gene>
<accession>A0AB34KZN0</accession>
<sequence length="675" mass="73736">MGKSNKFDCTNRRNEGAELGKSIGDAALKELEKTRKDAARHAGKARKASGSSARSLDLDNLGVHFIDLIVPSKALTDDGVAALVEGLYAAMKAGDSQASIVLEGINLRDNRLTTRSLATLAPVIDLAQNELKTIVLSENAITVETDAQAQEFELFLVAFKSCKMLRRLDLSANGTLGDRALEIFCKVHCNEPAIEPIALGGGHSIRTLEESLEDDDVGSAVTDDESTHSMAFDPMTAGVFLHRRCGLRSIPYISFNNIGLSDKGALWLSYILEDHYFPNQLTNEINAAPATTSVDAYQQDAVEGGIDWRGNENTIGKYGLHVLKKTDTVRKHYKYDRLAFSGPGSPTSQSTKDLQLRRFPRTSGDDRRTSLRTLHAEDAGDHGVADLESARKHIQRHIIEKSGLSSIVLWDTALSIVILSRKLAYIAPAAVSRNQYAGPCLFISSQALDDTPDARTERLDSAAIIEASALSGSDGDEGDTNTDPAPSTITRKSGLSYAAALSAASALTSNKSETALTEVTNSPVTPKRTFKAHRKGAFSEGSDLQALSKKLSEIGLQNVDRRPERFLDWQKAKQERENFQYRDTSTACQLPQQLFERIHFLVSSGPSGDSDGVSDSQATKARTATALLSARQLRCAYEWGQNRETLMMESQWGRMTESAQRWMLLEGIECLAYEV</sequence>
<evidence type="ECO:0000256" key="1">
    <source>
        <dbReference type="SAM" id="MobiDB-lite"/>
    </source>
</evidence>
<evidence type="ECO:0000313" key="3">
    <source>
        <dbReference type="Proteomes" id="UP000803884"/>
    </source>
</evidence>
<feature type="region of interest" description="Disordered" evidence="1">
    <location>
        <begin position="340"/>
        <end position="367"/>
    </location>
</feature>
<dbReference type="RefSeq" id="XP_069231694.1">
    <property type="nucleotide sequence ID" value="XM_069371324.1"/>
</dbReference>
<evidence type="ECO:0000313" key="2">
    <source>
        <dbReference type="EMBL" id="KAL1588589.1"/>
    </source>
</evidence>
<dbReference type="Gene3D" id="3.80.10.10">
    <property type="entry name" value="Ribonuclease Inhibitor"/>
    <property type="match status" value="1"/>
</dbReference>